<keyword evidence="3" id="KW-1185">Reference proteome</keyword>
<evidence type="ECO:0000313" key="2">
    <source>
        <dbReference type="EMBL" id="KAK8376223.1"/>
    </source>
</evidence>
<proteinExistence type="predicted"/>
<evidence type="ECO:0000256" key="1">
    <source>
        <dbReference type="SAM" id="MobiDB-lite"/>
    </source>
</evidence>
<feature type="compositionally biased region" description="Basic and acidic residues" evidence="1">
    <location>
        <begin position="124"/>
        <end position="134"/>
    </location>
</feature>
<protein>
    <submittedName>
        <fullName evidence="2">Uncharacterized protein</fullName>
    </submittedName>
</protein>
<dbReference type="EMBL" id="JARAKH010000049">
    <property type="protein sequence ID" value="KAK8376223.1"/>
    <property type="molecule type" value="Genomic_DNA"/>
</dbReference>
<comment type="caution">
    <text evidence="2">The sequence shown here is derived from an EMBL/GenBank/DDBJ whole genome shotgun (WGS) entry which is preliminary data.</text>
</comment>
<dbReference type="Proteomes" id="UP001487740">
    <property type="component" value="Unassembled WGS sequence"/>
</dbReference>
<feature type="compositionally biased region" description="Basic and acidic residues" evidence="1">
    <location>
        <begin position="72"/>
        <end position="109"/>
    </location>
</feature>
<accession>A0AAW0SM44</accession>
<name>A0AAW0SM44_SCYPA</name>
<reference evidence="2 3" key="1">
    <citation type="submission" date="2023-03" db="EMBL/GenBank/DDBJ databases">
        <title>High-quality genome of Scylla paramamosain provides insights in environmental adaptation.</title>
        <authorList>
            <person name="Zhang L."/>
        </authorList>
    </citation>
    <scope>NUCLEOTIDE SEQUENCE [LARGE SCALE GENOMIC DNA]</scope>
    <source>
        <strain evidence="2">LZ_2023a</strain>
        <tissue evidence="2">Muscle</tissue>
    </source>
</reference>
<organism evidence="2 3">
    <name type="scientific">Scylla paramamosain</name>
    <name type="common">Mud crab</name>
    <dbReference type="NCBI Taxonomy" id="85552"/>
    <lineage>
        <taxon>Eukaryota</taxon>
        <taxon>Metazoa</taxon>
        <taxon>Ecdysozoa</taxon>
        <taxon>Arthropoda</taxon>
        <taxon>Crustacea</taxon>
        <taxon>Multicrustacea</taxon>
        <taxon>Malacostraca</taxon>
        <taxon>Eumalacostraca</taxon>
        <taxon>Eucarida</taxon>
        <taxon>Decapoda</taxon>
        <taxon>Pleocyemata</taxon>
        <taxon>Brachyura</taxon>
        <taxon>Eubrachyura</taxon>
        <taxon>Portunoidea</taxon>
        <taxon>Portunidae</taxon>
        <taxon>Portuninae</taxon>
        <taxon>Scylla</taxon>
    </lineage>
</organism>
<evidence type="ECO:0000313" key="3">
    <source>
        <dbReference type="Proteomes" id="UP001487740"/>
    </source>
</evidence>
<dbReference type="AlphaFoldDB" id="A0AAW0SM44"/>
<sequence>MRRALIQRSKGLTNTTRAAAIGRGWMDSIVVAAMRLTLALLLPAAAVISFATSQADMNNSGKDSGVQSFISEKNEGEWRLEGSEDQEQRRDAESDRHHTLSDTHGERLRRGVKGGRDEEENDDKNERRDDVRDKTKQRKRGGRRKRKRTGVKKERTGRKPKKASEQEKEKAGIMKLQNKDKTGDYYHDDSMNVTVIARARNNDGSTLPPLVVMDPCGTSTTLSYGESIVFFSTNDGSKIKKCKATVKSPTGTSLFVSFPQFNLNPNGCDSEKILLKARGKKLILCSLDTPSGDLFESNSLKVIYKRARLGNRDCSGGFLCVIRVVGGD</sequence>
<gene>
    <name evidence="2" type="ORF">O3P69_008727</name>
</gene>
<feature type="region of interest" description="Disordered" evidence="1">
    <location>
        <begin position="72"/>
        <end position="171"/>
    </location>
</feature>
<feature type="compositionally biased region" description="Basic and acidic residues" evidence="1">
    <location>
        <begin position="162"/>
        <end position="171"/>
    </location>
</feature>
<feature type="compositionally biased region" description="Basic residues" evidence="1">
    <location>
        <begin position="135"/>
        <end position="161"/>
    </location>
</feature>